<dbReference type="Pfam" id="PF00089">
    <property type="entry name" value="Trypsin"/>
    <property type="match status" value="1"/>
</dbReference>
<dbReference type="PANTHER" id="PTHR24264">
    <property type="entry name" value="TRYPSIN-RELATED"/>
    <property type="match status" value="1"/>
</dbReference>
<comment type="subcellular location">
    <subcellularLocation>
        <location evidence="1">Secreted</location>
    </subcellularLocation>
</comment>
<dbReference type="GO" id="GO:0016485">
    <property type="term" value="P:protein processing"/>
    <property type="evidence" value="ECO:0007669"/>
    <property type="project" value="UniProtKB-ARBA"/>
</dbReference>
<dbReference type="FunFam" id="2.40.10.10:FF:000047">
    <property type="entry name" value="Trypsin eta"/>
    <property type="match status" value="1"/>
</dbReference>
<feature type="domain" description="Peptidase S1" evidence="8">
    <location>
        <begin position="10"/>
        <end position="245"/>
    </location>
</feature>
<name>A0AAE1TZV7_9EUCA</name>
<keyword evidence="6" id="KW-1015">Disulfide bond</keyword>
<protein>
    <recommendedName>
        <fullName evidence="8">Peptidase S1 domain-containing protein</fullName>
    </recommendedName>
</protein>
<evidence type="ECO:0000256" key="4">
    <source>
        <dbReference type="ARBA" id="ARBA00022801"/>
    </source>
</evidence>
<keyword evidence="10" id="KW-1185">Reference proteome</keyword>
<dbReference type="PANTHER" id="PTHR24264:SF65">
    <property type="entry name" value="SRCR DOMAIN-CONTAINING PROTEIN"/>
    <property type="match status" value="1"/>
</dbReference>
<accession>A0AAE1TZV7</accession>
<dbReference type="Gene3D" id="2.40.10.10">
    <property type="entry name" value="Trypsin-like serine proteases"/>
    <property type="match status" value="1"/>
</dbReference>
<dbReference type="InterPro" id="IPR043504">
    <property type="entry name" value="Peptidase_S1_PA_chymotrypsin"/>
</dbReference>
<evidence type="ECO:0000256" key="6">
    <source>
        <dbReference type="ARBA" id="ARBA00023157"/>
    </source>
</evidence>
<dbReference type="EMBL" id="JAWZYT010002364">
    <property type="protein sequence ID" value="KAK4304908.1"/>
    <property type="molecule type" value="Genomic_DNA"/>
</dbReference>
<evidence type="ECO:0000256" key="1">
    <source>
        <dbReference type="ARBA" id="ARBA00004613"/>
    </source>
</evidence>
<dbReference type="SUPFAM" id="SSF50494">
    <property type="entry name" value="Trypsin-like serine proteases"/>
    <property type="match status" value="1"/>
</dbReference>
<dbReference type="InterPro" id="IPR033116">
    <property type="entry name" value="TRYPSIN_SER"/>
</dbReference>
<proteinExistence type="predicted"/>
<keyword evidence="4 7" id="KW-0378">Hydrolase</keyword>
<evidence type="ECO:0000259" key="8">
    <source>
        <dbReference type="PROSITE" id="PS50240"/>
    </source>
</evidence>
<dbReference type="CDD" id="cd00190">
    <property type="entry name" value="Tryp_SPc"/>
    <property type="match status" value="1"/>
</dbReference>
<dbReference type="AlphaFoldDB" id="A0AAE1TZV7"/>
<dbReference type="InterPro" id="IPR050127">
    <property type="entry name" value="Serine_Proteases_S1"/>
</dbReference>
<dbReference type="GO" id="GO:0005615">
    <property type="term" value="C:extracellular space"/>
    <property type="evidence" value="ECO:0007669"/>
    <property type="project" value="TreeGrafter"/>
</dbReference>
<comment type="caution">
    <text evidence="9">The sequence shown here is derived from an EMBL/GenBank/DDBJ whole genome shotgun (WGS) entry which is preliminary data.</text>
</comment>
<sequence length="248" mass="26487">MDLSKMNNKIVGGSEVEPGSLPYMVAIFMNNTNGENKFHCGGTVISSHHVLTAAHCVTGWSSDRFTVVAGAHNLTAVTPIQVTVGVAEVTVHELFYWLDNSAIPVNDIALLRVAEPLVLGSGVDALKVPEQDQDPEVMIPCTVAGWGSTQEGGPLSSVLMSTEVPVVEQQYCIDSYGLHITPTMMCAGYPLGQYDACGGDSGGPLVCDGLLQGIVSWGEGCGQSVYFGVYTRVAFFSDWIEKHNYIPQ</sequence>
<dbReference type="GO" id="GO:0004252">
    <property type="term" value="F:serine-type endopeptidase activity"/>
    <property type="evidence" value="ECO:0007669"/>
    <property type="project" value="InterPro"/>
</dbReference>
<dbReference type="InterPro" id="IPR009003">
    <property type="entry name" value="Peptidase_S1_PA"/>
</dbReference>
<keyword evidence="5 7" id="KW-0720">Serine protease</keyword>
<evidence type="ECO:0000313" key="10">
    <source>
        <dbReference type="Proteomes" id="UP001292094"/>
    </source>
</evidence>
<gene>
    <name evidence="9" type="ORF">Pmani_023175</name>
</gene>
<evidence type="ECO:0000313" key="9">
    <source>
        <dbReference type="EMBL" id="KAK4304908.1"/>
    </source>
</evidence>
<dbReference type="PROSITE" id="PS00134">
    <property type="entry name" value="TRYPSIN_HIS"/>
    <property type="match status" value="1"/>
</dbReference>
<evidence type="ECO:0000256" key="7">
    <source>
        <dbReference type="RuleBase" id="RU363034"/>
    </source>
</evidence>
<evidence type="ECO:0000256" key="5">
    <source>
        <dbReference type="ARBA" id="ARBA00022825"/>
    </source>
</evidence>
<evidence type="ECO:0000256" key="3">
    <source>
        <dbReference type="ARBA" id="ARBA00022670"/>
    </source>
</evidence>
<dbReference type="InterPro" id="IPR001254">
    <property type="entry name" value="Trypsin_dom"/>
</dbReference>
<dbReference type="InterPro" id="IPR001314">
    <property type="entry name" value="Peptidase_S1A"/>
</dbReference>
<dbReference type="PROSITE" id="PS00135">
    <property type="entry name" value="TRYPSIN_SER"/>
    <property type="match status" value="1"/>
</dbReference>
<dbReference type="PROSITE" id="PS50240">
    <property type="entry name" value="TRYPSIN_DOM"/>
    <property type="match status" value="1"/>
</dbReference>
<keyword evidence="3 7" id="KW-0645">Protease</keyword>
<organism evidence="9 10">
    <name type="scientific">Petrolisthes manimaculis</name>
    <dbReference type="NCBI Taxonomy" id="1843537"/>
    <lineage>
        <taxon>Eukaryota</taxon>
        <taxon>Metazoa</taxon>
        <taxon>Ecdysozoa</taxon>
        <taxon>Arthropoda</taxon>
        <taxon>Crustacea</taxon>
        <taxon>Multicrustacea</taxon>
        <taxon>Malacostraca</taxon>
        <taxon>Eumalacostraca</taxon>
        <taxon>Eucarida</taxon>
        <taxon>Decapoda</taxon>
        <taxon>Pleocyemata</taxon>
        <taxon>Anomura</taxon>
        <taxon>Galatheoidea</taxon>
        <taxon>Porcellanidae</taxon>
        <taxon>Petrolisthes</taxon>
    </lineage>
</organism>
<evidence type="ECO:0000256" key="2">
    <source>
        <dbReference type="ARBA" id="ARBA00022525"/>
    </source>
</evidence>
<dbReference type="InterPro" id="IPR018114">
    <property type="entry name" value="TRYPSIN_HIS"/>
</dbReference>
<dbReference type="SMART" id="SM00020">
    <property type="entry name" value="Tryp_SPc"/>
    <property type="match status" value="1"/>
</dbReference>
<dbReference type="Proteomes" id="UP001292094">
    <property type="component" value="Unassembled WGS sequence"/>
</dbReference>
<reference evidence="9" key="1">
    <citation type="submission" date="2023-11" db="EMBL/GenBank/DDBJ databases">
        <title>Genome assemblies of two species of porcelain crab, Petrolisthes cinctipes and Petrolisthes manimaculis (Anomura: Porcellanidae).</title>
        <authorList>
            <person name="Angst P."/>
        </authorList>
    </citation>
    <scope>NUCLEOTIDE SEQUENCE</scope>
    <source>
        <strain evidence="9">PB745_02</strain>
        <tissue evidence="9">Gill</tissue>
    </source>
</reference>
<dbReference type="PRINTS" id="PR00722">
    <property type="entry name" value="CHYMOTRYPSIN"/>
</dbReference>
<keyword evidence="2" id="KW-0964">Secreted</keyword>